<sequence>MRSHALFLAIVVPALALDCSECGGNIFKNNIEIWNGYLLQVAGQLGINIQNPCVQGLDVYKTIVEAGGGMCVEFPGNISIPAPAYACYDQSTVKHMVRV</sequence>
<proteinExistence type="predicted"/>
<gene>
    <name evidence="2" type="ORF">N0V89_005520</name>
</gene>
<evidence type="ECO:0000256" key="1">
    <source>
        <dbReference type="SAM" id="SignalP"/>
    </source>
</evidence>
<organism evidence="2 3">
    <name type="scientific">Didymosphaeria variabile</name>
    <dbReference type="NCBI Taxonomy" id="1932322"/>
    <lineage>
        <taxon>Eukaryota</taxon>
        <taxon>Fungi</taxon>
        <taxon>Dikarya</taxon>
        <taxon>Ascomycota</taxon>
        <taxon>Pezizomycotina</taxon>
        <taxon>Dothideomycetes</taxon>
        <taxon>Pleosporomycetidae</taxon>
        <taxon>Pleosporales</taxon>
        <taxon>Massarineae</taxon>
        <taxon>Didymosphaeriaceae</taxon>
        <taxon>Didymosphaeria</taxon>
    </lineage>
</organism>
<keyword evidence="1" id="KW-0732">Signal</keyword>
<feature type="signal peptide" evidence="1">
    <location>
        <begin position="1"/>
        <end position="16"/>
    </location>
</feature>
<comment type="caution">
    <text evidence="2">The sequence shown here is derived from an EMBL/GenBank/DDBJ whole genome shotgun (WGS) entry which is preliminary data.</text>
</comment>
<reference evidence="2" key="1">
    <citation type="submission" date="2022-10" db="EMBL/GenBank/DDBJ databases">
        <title>Tapping the CABI collections for fungal endophytes: first genome assemblies for Collariella, Neodidymelliopsis, Ascochyta clinopodiicola, Didymella pomorum, Didymosphaeria variabile, Neocosmospora piperis and Neocucurbitaria cava.</title>
        <authorList>
            <person name="Hill R."/>
        </authorList>
    </citation>
    <scope>NUCLEOTIDE SEQUENCE</scope>
    <source>
        <strain evidence="2">IMI 356815</strain>
    </source>
</reference>
<dbReference type="EMBL" id="JAPEUX010000004">
    <property type="protein sequence ID" value="KAJ4353790.1"/>
    <property type="molecule type" value="Genomic_DNA"/>
</dbReference>
<dbReference type="RefSeq" id="XP_056071564.1">
    <property type="nucleotide sequence ID" value="XM_056214297.1"/>
</dbReference>
<name>A0A9W8XNB8_9PLEO</name>
<dbReference type="OrthoDB" id="10298008at2759"/>
<feature type="chain" id="PRO_5040733403" evidence="1">
    <location>
        <begin position="17"/>
        <end position="99"/>
    </location>
</feature>
<keyword evidence="3" id="KW-1185">Reference proteome</keyword>
<accession>A0A9W8XNB8</accession>
<dbReference type="GeneID" id="80909050"/>
<evidence type="ECO:0000313" key="3">
    <source>
        <dbReference type="Proteomes" id="UP001140513"/>
    </source>
</evidence>
<dbReference type="AlphaFoldDB" id="A0A9W8XNB8"/>
<dbReference type="Proteomes" id="UP001140513">
    <property type="component" value="Unassembled WGS sequence"/>
</dbReference>
<protein>
    <submittedName>
        <fullName evidence="2">Uncharacterized protein</fullName>
    </submittedName>
</protein>
<evidence type="ECO:0000313" key="2">
    <source>
        <dbReference type="EMBL" id="KAJ4353790.1"/>
    </source>
</evidence>